<keyword evidence="3" id="KW-1185">Reference proteome</keyword>
<evidence type="ECO:0000256" key="1">
    <source>
        <dbReference type="SAM" id="SignalP"/>
    </source>
</evidence>
<name>A0ABV3ZBV7_9BACT</name>
<reference evidence="2 3" key="1">
    <citation type="submission" date="2023-07" db="EMBL/GenBank/DDBJ databases">
        <authorList>
            <person name="Lian W.-H."/>
        </authorList>
    </citation>
    <scope>NUCLEOTIDE SEQUENCE [LARGE SCALE GENOMIC DNA]</scope>
    <source>
        <strain evidence="2 3">SYSU DXS3180</strain>
    </source>
</reference>
<feature type="chain" id="PRO_5045296292" evidence="1">
    <location>
        <begin position="20"/>
        <end position="130"/>
    </location>
</feature>
<evidence type="ECO:0000313" key="2">
    <source>
        <dbReference type="EMBL" id="MEX6686970.1"/>
    </source>
</evidence>
<dbReference type="RefSeq" id="WP_369328367.1">
    <property type="nucleotide sequence ID" value="NZ_JAULBC010000001.1"/>
</dbReference>
<evidence type="ECO:0000313" key="3">
    <source>
        <dbReference type="Proteomes" id="UP001560573"/>
    </source>
</evidence>
<dbReference type="Pfam" id="PF26622">
    <property type="entry name" value="DUF8199"/>
    <property type="match status" value="1"/>
</dbReference>
<accession>A0ABV3ZBV7</accession>
<keyword evidence="1" id="KW-0732">Signal</keyword>
<sequence length="130" mass="14188">MKKVIVAILAIVYMSTTSGATVHLHYCMGELLSWGLSAEKKEKCDNCGMQKGTSKDCCKDEHKVLKVENDQKLSESAFQGMQLAAVTLPSLSTGYITEALPSVTEAYPVTNGPPDSKVVPVYLRNCVFRI</sequence>
<feature type="signal peptide" evidence="1">
    <location>
        <begin position="1"/>
        <end position="19"/>
    </location>
</feature>
<organism evidence="2 3">
    <name type="scientific">Danxiaibacter flavus</name>
    <dbReference type="NCBI Taxonomy" id="3049108"/>
    <lineage>
        <taxon>Bacteria</taxon>
        <taxon>Pseudomonadati</taxon>
        <taxon>Bacteroidota</taxon>
        <taxon>Chitinophagia</taxon>
        <taxon>Chitinophagales</taxon>
        <taxon>Chitinophagaceae</taxon>
        <taxon>Danxiaibacter</taxon>
    </lineage>
</organism>
<dbReference type="EMBL" id="JAULBC010000001">
    <property type="protein sequence ID" value="MEX6686970.1"/>
    <property type="molecule type" value="Genomic_DNA"/>
</dbReference>
<proteinExistence type="predicted"/>
<dbReference type="NCBIfam" id="NF047658">
    <property type="entry name" value="HYC_CC_PP"/>
    <property type="match status" value="1"/>
</dbReference>
<dbReference type="InterPro" id="IPR058512">
    <property type="entry name" value="DUF8199"/>
</dbReference>
<dbReference type="Proteomes" id="UP001560573">
    <property type="component" value="Unassembled WGS sequence"/>
</dbReference>
<comment type="caution">
    <text evidence="2">The sequence shown here is derived from an EMBL/GenBank/DDBJ whole genome shotgun (WGS) entry which is preliminary data.</text>
</comment>
<dbReference type="InterPro" id="IPR058060">
    <property type="entry name" value="HYC_CC_PP"/>
</dbReference>
<gene>
    <name evidence="2" type="ORF">QTN47_05670</name>
</gene>
<protein>
    <submittedName>
        <fullName evidence="2">Uncharacterized protein</fullName>
    </submittedName>
</protein>